<reference evidence="2 3" key="1">
    <citation type="submission" date="2019-12" db="EMBL/GenBank/DDBJ databases">
        <title>Novel species isolated from a subtropical stream in China.</title>
        <authorList>
            <person name="Lu H."/>
        </authorList>
    </citation>
    <scope>NUCLEOTIDE SEQUENCE [LARGE SCALE GENOMIC DNA]</scope>
    <source>
        <strain evidence="2 3">DS3</strain>
    </source>
</reference>
<keyword evidence="1" id="KW-0732">Signal</keyword>
<organism evidence="2 3">
    <name type="scientific">Pseudoduganella guangdongensis</name>
    <dbReference type="NCBI Taxonomy" id="2692179"/>
    <lineage>
        <taxon>Bacteria</taxon>
        <taxon>Pseudomonadati</taxon>
        <taxon>Pseudomonadota</taxon>
        <taxon>Betaproteobacteria</taxon>
        <taxon>Burkholderiales</taxon>
        <taxon>Oxalobacteraceae</taxon>
        <taxon>Telluria group</taxon>
        <taxon>Pseudoduganella</taxon>
    </lineage>
</organism>
<dbReference type="RefSeq" id="WP_161027685.1">
    <property type="nucleotide sequence ID" value="NZ_WWCJ01000020.1"/>
</dbReference>
<sequence>MNRRTLLIVAALLFAGAARAEQEQEMPVVQVVAPADAEWHSYRHAYKAASFFAPYVAKRPLIQAHMQIRPLDPDTPMDGLRLQLQGESTNMEIAVDALGRATLPMLKQAFDEDAVLRLNRRKGHYQFSGRYSIRMRDDGVYPLAMLREACEQLISAQRASGYRLRLLGKDCKGIKFIYAPGDTAAAVELRRDDGTTQRIAAQPGLPFENRSMGLYQVATVRLDDWPAQAQLRVVPLPGLLGIGTVYE</sequence>
<feature type="signal peptide" evidence="1">
    <location>
        <begin position="1"/>
        <end position="20"/>
    </location>
</feature>
<name>A0A6N9HMX3_9BURK</name>
<feature type="chain" id="PRO_5027038988" description="DUF3108 domain-containing protein" evidence="1">
    <location>
        <begin position="21"/>
        <end position="247"/>
    </location>
</feature>
<proteinExistence type="predicted"/>
<gene>
    <name evidence="2" type="ORF">GTP41_21770</name>
</gene>
<evidence type="ECO:0000313" key="2">
    <source>
        <dbReference type="EMBL" id="MYN04726.1"/>
    </source>
</evidence>
<evidence type="ECO:0008006" key="4">
    <source>
        <dbReference type="Google" id="ProtNLM"/>
    </source>
</evidence>
<dbReference type="AlphaFoldDB" id="A0A6N9HMX3"/>
<dbReference type="Proteomes" id="UP000448575">
    <property type="component" value="Unassembled WGS sequence"/>
</dbReference>
<protein>
    <recommendedName>
        <fullName evidence="4">DUF3108 domain-containing protein</fullName>
    </recommendedName>
</protein>
<keyword evidence="3" id="KW-1185">Reference proteome</keyword>
<evidence type="ECO:0000313" key="3">
    <source>
        <dbReference type="Proteomes" id="UP000448575"/>
    </source>
</evidence>
<dbReference type="EMBL" id="WWCJ01000020">
    <property type="protein sequence ID" value="MYN04726.1"/>
    <property type="molecule type" value="Genomic_DNA"/>
</dbReference>
<comment type="caution">
    <text evidence="2">The sequence shown here is derived from an EMBL/GenBank/DDBJ whole genome shotgun (WGS) entry which is preliminary data.</text>
</comment>
<evidence type="ECO:0000256" key="1">
    <source>
        <dbReference type="SAM" id="SignalP"/>
    </source>
</evidence>
<accession>A0A6N9HMX3</accession>